<dbReference type="CDD" id="cd02042">
    <property type="entry name" value="ParAB_family"/>
    <property type="match status" value="1"/>
</dbReference>
<evidence type="ECO:0000313" key="3">
    <source>
        <dbReference type="Proteomes" id="UP000268658"/>
    </source>
</evidence>
<accession>A0A3S4VCI7</accession>
<dbReference type="PANTHER" id="PTHR13696:SF52">
    <property type="entry name" value="PARA FAMILY PROTEIN CT_582"/>
    <property type="match status" value="1"/>
</dbReference>
<gene>
    <name evidence="2" type="primary">soj_3</name>
    <name evidence="2" type="ORF">NCTC10951_02705</name>
</gene>
<dbReference type="PANTHER" id="PTHR13696">
    <property type="entry name" value="P-LOOP CONTAINING NUCLEOSIDE TRIPHOSPHATE HYDROLASE"/>
    <property type="match status" value="1"/>
</dbReference>
<evidence type="ECO:0000313" key="2">
    <source>
        <dbReference type="EMBL" id="VEI18413.1"/>
    </source>
</evidence>
<dbReference type="EMBL" id="LR134477">
    <property type="protein sequence ID" value="VEI18413.1"/>
    <property type="molecule type" value="Genomic_DNA"/>
</dbReference>
<dbReference type="Pfam" id="PF13614">
    <property type="entry name" value="AAA_31"/>
    <property type="match status" value="1"/>
</dbReference>
<proteinExistence type="predicted"/>
<organism evidence="2 3">
    <name type="scientific">Actinomyces viscosus</name>
    <dbReference type="NCBI Taxonomy" id="1656"/>
    <lineage>
        <taxon>Bacteria</taxon>
        <taxon>Bacillati</taxon>
        <taxon>Actinomycetota</taxon>
        <taxon>Actinomycetes</taxon>
        <taxon>Actinomycetales</taxon>
        <taxon>Actinomycetaceae</taxon>
        <taxon>Actinomyces</taxon>
    </lineage>
</organism>
<dbReference type="OrthoDB" id="4537985at2"/>
<dbReference type="KEGG" id="avc:NCTC10951_02705"/>
<dbReference type="Gene3D" id="3.40.50.300">
    <property type="entry name" value="P-loop containing nucleotide triphosphate hydrolases"/>
    <property type="match status" value="1"/>
</dbReference>
<dbReference type="AlphaFoldDB" id="A0A3S4VCI7"/>
<reference evidence="2 3" key="1">
    <citation type="submission" date="2018-12" db="EMBL/GenBank/DDBJ databases">
        <authorList>
            <consortium name="Pathogen Informatics"/>
        </authorList>
    </citation>
    <scope>NUCLEOTIDE SEQUENCE [LARGE SCALE GENOMIC DNA]</scope>
    <source>
        <strain evidence="2 3">NCTC10951</strain>
    </source>
</reference>
<dbReference type="InterPro" id="IPR025669">
    <property type="entry name" value="AAA_dom"/>
</dbReference>
<protein>
    <submittedName>
        <fullName evidence="2">Sporulation initiation inhibitor protein soj</fullName>
    </submittedName>
</protein>
<evidence type="ECO:0000259" key="1">
    <source>
        <dbReference type="Pfam" id="PF13614"/>
    </source>
</evidence>
<sequence length="266" mass="28293">MPIVIAVANQKGGVGKTATTVNLADALARNGHRVLVVDADPQSNATSILDVELDPTESRTLYDVLTAVATSQAGAGALAAAIHPAGPAWTGIDVIPAQRELASREADNSPGREFHLRTAMDGAIDDYDAVIIDCPPSLGALTLSALAAATHVLIVTEPRASSVDGVRELAVTIDTVRRYYNPDLTTAGILINRWRNDRLDRAVWRKELHDTYGPGIIDHPLPEREIVAIAATNCVPVPRREASAYVAAIEAVARHVLTNQGKEAVR</sequence>
<feature type="domain" description="AAA" evidence="1">
    <location>
        <begin position="4"/>
        <end position="185"/>
    </location>
</feature>
<dbReference type="Proteomes" id="UP000268658">
    <property type="component" value="Chromosome"/>
</dbReference>
<dbReference type="InterPro" id="IPR027417">
    <property type="entry name" value="P-loop_NTPase"/>
</dbReference>
<dbReference type="InterPro" id="IPR050678">
    <property type="entry name" value="DNA_Partitioning_ATPase"/>
</dbReference>
<name>A0A3S4VCI7_ACTVI</name>
<dbReference type="SUPFAM" id="SSF52540">
    <property type="entry name" value="P-loop containing nucleoside triphosphate hydrolases"/>
    <property type="match status" value="1"/>
</dbReference>
<dbReference type="RefSeq" id="WP_126415043.1">
    <property type="nucleotide sequence ID" value="NZ_JASPER010000007.1"/>
</dbReference>